<dbReference type="AlphaFoldDB" id="A0AAD6SDG0"/>
<evidence type="ECO:0000313" key="2">
    <source>
        <dbReference type="Proteomes" id="UP001218188"/>
    </source>
</evidence>
<keyword evidence="2" id="KW-1185">Reference proteome</keyword>
<evidence type="ECO:0000313" key="1">
    <source>
        <dbReference type="EMBL" id="KAJ7025589.1"/>
    </source>
</evidence>
<comment type="caution">
    <text evidence="1">The sequence shown here is derived from an EMBL/GenBank/DDBJ whole genome shotgun (WGS) entry which is preliminary data.</text>
</comment>
<accession>A0AAD6SDG0</accession>
<organism evidence="1 2">
    <name type="scientific">Mycena alexandri</name>
    <dbReference type="NCBI Taxonomy" id="1745969"/>
    <lineage>
        <taxon>Eukaryota</taxon>
        <taxon>Fungi</taxon>
        <taxon>Dikarya</taxon>
        <taxon>Basidiomycota</taxon>
        <taxon>Agaricomycotina</taxon>
        <taxon>Agaricomycetes</taxon>
        <taxon>Agaricomycetidae</taxon>
        <taxon>Agaricales</taxon>
        <taxon>Marasmiineae</taxon>
        <taxon>Mycenaceae</taxon>
        <taxon>Mycena</taxon>
    </lineage>
</organism>
<name>A0AAD6SDG0_9AGAR</name>
<sequence length="150" mass="16654">MTVTRRVALLVLARHSLLKIFSDSDHRFHKDFKPLTAQRAKGWGLTGLYPPAPSTTALTGSLVPFLWGLSSWVAGGTVGVSGIFRSNTLFDWVDSRERVLHGEDASSFIPCIIDDFVFFQLSSRPFSLSCRFVGMERQLTAVEEFPSSSI</sequence>
<protein>
    <submittedName>
        <fullName evidence="1">Uncharacterized protein</fullName>
    </submittedName>
</protein>
<proteinExistence type="predicted"/>
<reference evidence="1" key="1">
    <citation type="submission" date="2023-03" db="EMBL/GenBank/DDBJ databases">
        <title>Massive genome expansion in bonnet fungi (Mycena s.s.) driven by repeated elements and novel gene families across ecological guilds.</title>
        <authorList>
            <consortium name="Lawrence Berkeley National Laboratory"/>
            <person name="Harder C.B."/>
            <person name="Miyauchi S."/>
            <person name="Viragh M."/>
            <person name="Kuo A."/>
            <person name="Thoen E."/>
            <person name="Andreopoulos B."/>
            <person name="Lu D."/>
            <person name="Skrede I."/>
            <person name="Drula E."/>
            <person name="Henrissat B."/>
            <person name="Morin E."/>
            <person name="Kohler A."/>
            <person name="Barry K."/>
            <person name="LaButti K."/>
            <person name="Morin E."/>
            <person name="Salamov A."/>
            <person name="Lipzen A."/>
            <person name="Mereny Z."/>
            <person name="Hegedus B."/>
            <person name="Baldrian P."/>
            <person name="Stursova M."/>
            <person name="Weitz H."/>
            <person name="Taylor A."/>
            <person name="Grigoriev I.V."/>
            <person name="Nagy L.G."/>
            <person name="Martin F."/>
            <person name="Kauserud H."/>
        </authorList>
    </citation>
    <scope>NUCLEOTIDE SEQUENCE</scope>
    <source>
        <strain evidence="1">CBHHK200</strain>
    </source>
</reference>
<gene>
    <name evidence="1" type="ORF">C8F04DRAFT_1128042</name>
</gene>
<dbReference type="Proteomes" id="UP001218188">
    <property type="component" value="Unassembled WGS sequence"/>
</dbReference>
<dbReference type="EMBL" id="JARJCM010000151">
    <property type="protein sequence ID" value="KAJ7025589.1"/>
    <property type="molecule type" value="Genomic_DNA"/>
</dbReference>